<accession>A0ABQ3W6D1</accession>
<organism evidence="2 3">
    <name type="scientific">Lactobacillus nasalidis</name>
    <dbReference type="NCBI Taxonomy" id="2797258"/>
    <lineage>
        <taxon>Bacteria</taxon>
        <taxon>Bacillati</taxon>
        <taxon>Bacillota</taxon>
        <taxon>Bacilli</taxon>
        <taxon>Lactobacillales</taxon>
        <taxon>Lactobacillaceae</taxon>
        <taxon>Lactobacillus</taxon>
    </lineage>
</organism>
<comment type="caution">
    <text evidence="2">The sequence shown here is derived from an EMBL/GenBank/DDBJ whole genome shotgun (WGS) entry which is preliminary data.</text>
</comment>
<dbReference type="EMBL" id="BOCI01000492">
    <property type="protein sequence ID" value="GHW02116.1"/>
    <property type="molecule type" value="Genomic_DNA"/>
</dbReference>
<reference evidence="3" key="1">
    <citation type="submission" date="2021-01" db="EMBL/GenBank/DDBJ databases">
        <title>Draft genome sequence of Nasalis larvatus strain YZ03.</title>
        <authorList>
            <person name="Suzuki-Hashido N."/>
            <person name="Tsuchida S."/>
            <person name="Hayakawa T."/>
        </authorList>
    </citation>
    <scope>NUCLEOTIDE SEQUENCE [LARGE SCALE GENOMIC DNA]</scope>
    <source>
        <strain evidence="3">YZ03</strain>
    </source>
</reference>
<proteinExistence type="predicted"/>
<evidence type="ECO:0008006" key="4">
    <source>
        <dbReference type="Google" id="ProtNLM"/>
    </source>
</evidence>
<evidence type="ECO:0000313" key="2">
    <source>
        <dbReference type="EMBL" id="GHW02116.1"/>
    </source>
</evidence>
<protein>
    <recommendedName>
        <fullName evidence="4">Transposase</fullName>
    </recommendedName>
</protein>
<gene>
    <name evidence="2" type="ORF">lacNasYZ03_18030</name>
</gene>
<evidence type="ECO:0000256" key="1">
    <source>
        <dbReference type="SAM" id="MobiDB-lite"/>
    </source>
</evidence>
<dbReference type="Proteomes" id="UP000616547">
    <property type="component" value="Unassembled WGS sequence"/>
</dbReference>
<keyword evidence="3" id="KW-1185">Reference proteome</keyword>
<sequence>MRVSALTCTLKTEYLNSKKKPRIIEINERLQSDRESSKEQNLLGQVKKGAR</sequence>
<evidence type="ECO:0000313" key="3">
    <source>
        <dbReference type="Proteomes" id="UP000616547"/>
    </source>
</evidence>
<feature type="region of interest" description="Disordered" evidence="1">
    <location>
        <begin position="31"/>
        <end position="51"/>
    </location>
</feature>
<name>A0ABQ3W6D1_9LACO</name>